<evidence type="ECO:0000256" key="4">
    <source>
        <dbReference type="ARBA" id="ARBA00022729"/>
    </source>
</evidence>
<accession>A0AAP0HMQ4</accession>
<dbReference type="EC" id="3.2.1.22" evidence="3"/>
<gene>
    <name evidence="9" type="ORF">Sjap_023474</name>
</gene>
<feature type="domain" description="Alpha galactosidase C-terminal" evidence="8">
    <location>
        <begin position="577"/>
        <end position="658"/>
    </location>
</feature>
<keyword evidence="10" id="KW-1185">Reference proteome</keyword>
<dbReference type="PROSITE" id="PS50231">
    <property type="entry name" value="RICIN_B_LECTIN"/>
    <property type="match status" value="1"/>
</dbReference>
<dbReference type="Gene3D" id="3.20.20.70">
    <property type="entry name" value="Aldolase class I"/>
    <property type="match status" value="1"/>
</dbReference>
<evidence type="ECO:0000256" key="1">
    <source>
        <dbReference type="ARBA" id="ARBA00001255"/>
    </source>
</evidence>
<proteinExistence type="inferred from homology"/>
<dbReference type="InterPro" id="IPR013785">
    <property type="entry name" value="Aldolase_TIM"/>
</dbReference>
<dbReference type="SUPFAM" id="SSF50370">
    <property type="entry name" value="Ricin B-like lectins"/>
    <property type="match status" value="1"/>
</dbReference>
<keyword evidence="5" id="KW-0378">Hydrolase</keyword>
<protein>
    <recommendedName>
        <fullName evidence="3">alpha-galactosidase</fullName>
        <ecNumber evidence="3">3.2.1.22</ecNumber>
    </recommendedName>
</protein>
<dbReference type="SUPFAM" id="SSF51445">
    <property type="entry name" value="(Trans)glycosidases"/>
    <property type="match status" value="1"/>
</dbReference>
<dbReference type="PANTHER" id="PTHR11452:SF42">
    <property type="entry name" value="ALPHA-GALACTOSIDASE"/>
    <property type="match status" value="1"/>
</dbReference>
<dbReference type="InterPro" id="IPR017853">
    <property type="entry name" value="GH"/>
</dbReference>
<dbReference type="Gene3D" id="2.60.40.1180">
    <property type="entry name" value="Golgi alpha-mannosidase II"/>
    <property type="match status" value="1"/>
</dbReference>
<evidence type="ECO:0000256" key="2">
    <source>
        <dbReference type="ARBA" id="ARBA00009743"/>
    </source>
</evidence>
<evidence type="ECO:0000256" key="3">
    <source>
        <dbReference type="ARBA" id="ARBA00012755"/>
    </source>
</evidence>
<dbReference type="Pfam" id="PF17801">
    <property type="entry name" value="Melibiase_C"/>
    <property type="match status" value="1"/>
</dbReference>
<sequence>MTNLGMIITVALSCLLCFNLGPHHRNFCEASRGRKMKVVKHPPRGWNSYDSFSWIITEEEFLENAKIVSQKLLRHGYQYVVVDYLWYRRKVEGAYTDSLGFDVIDEWGRVIPDPERWPSSRGGKGFSEVAKKVHAMGLKFGIHVMRGISTQAVNANMPILDTTKGVAFEESERQWRARDIGLTEKKCAWMSHGFMSVDTKLNAGRAFLRSLYQQYADWGVDFVKNDCVFGDDLDLDEIRFVSEVLKELDRPIVYSLSPGTSVTPAMAEDVSGLVNMYRITGDDWDKWEHVEAHFNVSSKFATHWLFILSVRDFAAADMIGTKGLRGKSWPDLDMLPLGWLSDPGSNEGPHRKGNLSLDEQRTQMTLWSMAKSPLMLGGDLTRLDDFTYNLVTDPALLEINTYSRHNKEFPYITERRDVKGRSKTVKRNLVGSNKVAASDRHSLHLHTCKDQEASGWVVEVIDQESERLCWNKNLRSKYKPPFCLYKRRPIPKLDKEMIYKPRHDGNFHLTTDRTNFCLDASHNQKLTSPKINRISFSQCKWDANQMWDLSLNGTLVNSYSGLCAMVKRVKSKVEPGGGVRSWIATGRGGEIYVAFFNLNHEKVVISAEISDLAKALLGRNVSRVSCNHKEVWSGKAYGVANQAISASVKMHGSALFVLDCS</sequence>
<comment type="caution">
    <text evidence="9">The sequence shown here is derived from an EMBL/GenBank/DDBJ whole genome shotgun (WGS) entry which is preliminary data.</text>
</comment>
<feature type="signal peptide" evidence="7">
    <location>
        <begin position="1"/>
        <end position="17"/>
    </location>
</feature>
<evidence type="ECO:0000313" key="9">
    <source>
        <dbReference type="EMBL" id="KAK9090297.1"/>
    </source>
</evidence>
<evidence type="ECO:0000256" key="5">
    <source>
        <dbReference type="ARBA" id="ARBA00022801"/>
    </source>
</evidence>
<dbReference type="GO" id="GO:0005975">
    <property type="term" value="P:carbohydrate metabolic process"/>
    <property type="evidence" value="ECO:0007669"/>
    <property type="project" value="InterPro"/>
</dbReference>
<dbReference type="InterPro" id="IPR041233">
    <property type="entry name" value="Melibiase_C"/>
</dbReference>
<dbReference type="CDD" id="cd14792">
    <property type="entry name" value="GH27"/>
    <property type="match status" value="1"/>
</dbReference>
<dbReference type="Proteomes" id="UP001417504">
    <property type="component" value="Unassembled WGS sequence"/>
</dbReference>
<dbReference type="GO" id="GO:0004557">
    <property type="term" value="F:alpha-galactosidase activity"/>
    <property type="evidence" value="ECO:0007669"/>
    <property type="project" value="UniProtKB-EC"/>
</dbReference>
<evidence type="ECO:0000256" key="6">
    <source>
        <dbReference type="ARBA" id="ARBA00023295"/>
    </source>
</evidence>
<comment type="similarity">
    <text evidence="2">Belongs to the glycosyl hydrolase 27 family.</text>
</comment>
<keyword evidence="4 7" id="KW-0732">Signal</keyword>
<evidence type="ECO:0000259" key="8">
    <source>
        <dbReference type="Pfam" id="PF17801"/>
    </source>
</evidence>
<dbReference type="SUPFAM" id="SSF51011">
    <property type="entry name" value="Glycosyl hydrolase domain"/>
    <property type="match status" value="1"/>
</dbReference>
<feature type="chain" id="PRO_5043029692" description="alpha-galactosidase" evidence="7">
    <location>
        <begin position="18"/>
        <end position="661"/>
    </location>
</feature>
<dbReference type="InterPro" id="IPR002241">
    <property type="entry name" value="Glyco_hydro_27"/>
</dbReference>
<evidence type="ECO:0000313" key="10">
    <source>
        <dbReference type="Proteomes" id="UP001417504"/>
    </source>
</evidence>
<name>A0AAP0HMQ4_9MAGN</name>
<dbReference type="PANTHER" id="PTHR11452">
    <property type="entry name" value="ALPHA-GALACTOSIDASE/ALPHA-N-ACETYLGALACTOSAMINIDASE"/>
    <property type="match status" value="1"/>
</dbReference>
<reference evidence="9 10" key="1">
    <citation type="submission" date="2024-01" db="EMBL/GenBank/DDBJ databases">
        <title>Genome assemblies of Stephania.</title>
        <authorList>
            <person name="Yang L."/>
        </authorList>
    </citation>
    <scope>NUCLEOTIDE SEQUENCE [LARGE SCALE GENOMIC DNA]</scope>
    <source>
        <strain evidence="9">QJT</strain>
        <tissue evidence="9">Leaf</tissue>
    </source>
</reference>
<dbReference type="InterPro" id="IPR013780">
    <property type="entry name" value="Glyco_hydro_b"/>
</dbReference>
<evidence type="ECO:0000256" key="7">
    <source>
        <dbReference type="SAM" id="SignalP"/>
    </source>
</evidence>
<comment type="catalytic activity">
    <reaction evidence="1">
        <text>Hydrolysis of terminal, non-reducing alpha-D-galactose residues in alpha-D-galactosides, including galactose oligosaccharides, galactomannans and galactolipids.</text>
        <dbReference type="EC" id="3.2.1.22"/>
    </reaction>
</comment>
<dbReference type="InterPro" id="IPR035992">
    <property type="entry name" value="Ricin_B-like_lectins"/>
</dbReference>
<keyword evidence="6" id="KW-0326">Glycosidase</keyword>
<dbReference type="AlphaFoldDB" id="A0AAP0HMQ4"/>
<dbReference type="EMBL" id="JBBNAE010000010">
    <property type="protein sequence ID" value="KAK9090297.1"/>
    <property type="molecule type" value="Genomic_DNA"/>
</dbReference>
<dbReference type="Pfam" id="PF16499">
    <property type="entry name" value="Melibiase_2"/>
    <property type="match status" value="1"/>
</dbReference>
<organism evidence="9 10">
    <name type="scientific">Stephania japonica</name>
    <dbReference type="NCBI Taxonomy" id="461633"/>
    <lineage>
        <taxon>Eukaryota</taxon>
        <taxon>Viridiplantae</taxon>
        <taxon>Streptophyta</taxon>
        <taxon>Embryophyta</taxon>
        <taxon>Tracheophyta</taxon>
        <taxon>Spermatophyta</taxon>
        <taxon>Magnoliopsida</taxon>
        <taxon>Ranunculales</taxon>
        <taxon>Menispermaceae</taxon>
        <taxon>Menispermoideae</taxon>
        <taxon>Cissampelideae</taxon>
        <taxon>Stephania</taxon>
    </lineage>
</organism>